<sequence length="62" mass="6837">ARRGVGAARRQGFRKLGWLWTVRNAQPWMAQRAVWRAGAALATVDCATRRGAGPARGRDAYL</sequence>
<dbReference type="AlphaFoldDB" id="A0A392V406"/>
<dbReference type="EMBL" id="LXQA011024778">
    <property type="protein sequence ID" value="MCI81675.1"/>
    <property type="molecule type" value="Genomic_DNA"/>
</dbReference>
<keyword evidence="2" id="KW-1185">Reference proteome</keyword>
<evidence type="ECO:0000313" key="1">
    <source>
        <dbReference type="EMBL" id="MCI81675.1"/>
    </source>
</evidence>
<evidence type="ECO:0000313" key="2">
    <source>
        <dbReference type="Proteomes" id="UP000265520"/>
    </source>
</evidence>
<proteinExistence type="predicted"/>
<dbReference type="Proteomes" id="UP000265520">
    <property type="component" value="Unassembled WGS sequence"/>
</dbReference>
<feature type="non-terminal residue" evidence="1">
    <location>
        <position position="1"/>
    </location>
</feature>
<organism evidence="1 2">
    <name type="scientific">Trifolium medium</name>
    <dbReference type="NCBI Taxonomy" id="97028"/>
    <lineage>
        <taxon>Eukaryota</taxon>
        <taxon>Viridiplantae</taxon>
        <taxon>Streptophyta</taxon>
        <taxon>Embryophyta</taxon>
        <taxon>Tracheophyta</taxon>
        <taxon>Spermatophyta</taxon>
        <taxon>Magnoliopsida</taxon>
        <taxon>eudicotyledons</taxon>
        <taxon>Gunneridae</taxon>
        <taxon>Pentapetalae</taxon>
        <taxon>rosids</taxon>
        <taxon>fabids</taxon>
        <taxon>Fabales</taxon>
        <taxon>Fabaceae</taxon>
        <taxon>Papilionoideae</taxon>
        <taxon>50 kb inversion clade</taxon>
        <taxon>NPAAA clade</taxon>
        <taxon>Hologalegina</taxon>
        <taxon>IRL clade</taxon>
        <taxon>Trifolieae</taxon>
        <taxon>Trifolium</taxon>
    </lineage>
</organism>
<reference evidence="1 2" key="1">
    <citation type="journal article" date="2018" name="Front. Plant Sci.">
        <title>Red Clover (Trifolium pratense) and Zigzag Clover (T. medium) - A Picture of Genomic Similarities and Differences.</title>
        <authorList>
            <person name="Dluhosova J."/>
            <person name="Istvanek J."/>
            <person name="Nedelnik J."/>
            <person name="Repkova J."/>
        </authorList>
    </citation>
    <scope>NUCLEOTIDE SEQUENCE [LARGE SCALE GENOMIC DNA]</scope>
    <source>
        <strain evidence="2">cv. 10/8</strain>
        <tissue evidence="1">Leaf</tissue>
    </source>
</reference>
<name>A0A392V406_9FABA</name>
<protein>
    <submittedName>
        <fullName evidence="1">Uncharacterized protein</fullName>
    </submittedName>
</protein>
<accession>A0A392V406</accession>
<comment type="caution">
    <text evidence="1">The sequence shown here is derived from an EMBL/GenBank/DDBJ whole genome shotgun (WGS) entry which is preliminary data.</text>
</comment>